<gene>
    <name evidence="2" type="ORF">Ana3638_06485</name>
</gene>
<dbReference type="Gene3D" id="2.60.120.10">
    <property type="entry name" value="Jelly Rolls"/>
    <property type="match status" value="2"/>
</dbReference>
<dbReference type="SUPFAM" id="SSF51182">
    <property type="entry name" value="RmlC-like cupins"/>
    <property type="match status" value="1"/>
</dbReference>
<dbReference type="KEGG" id="anr:Ana3638_06485"/>
<name>A0A6P1TK16_9FIRM</name>
<keyword evidence="3" id="KW-1185">Reference proteome</keyword>
<dbReference type="GO" id="GO:0019310">
    <property type="term" value="P:inositol catabolic process"/>
    <property type="evidence" value="ECO:0007669"/>
    <property type="project" value="InterPro"/>
</dbReference>
<dbReference type="AlphaFoldDB" id="A0A6P1TK16"/>
<dbReference type="PIRSF" id="PIRSF036628">
    <property type="entry name" value="IolB"/>
    <property type="match status" value="1"/>
</dbReference>
<keyword evidence="1 2" id="KW-0413">Isomerase</keyword>
<dbReference type="PANTHER" id="PTHR39193:SF1">
    <property type="entry name" value="5-DEOXY-GLUCURONATE ISOMERASE"/>
    <property type="match status" value="1"/>
</dbReference>
<evidence type="ECO:0000313" key="2">
    <source>
        <dbReference type="EMBL" id="QHQ60459.1"/>
    </source>
</evidence>
<evidence type="ECO:0000256" key="1">
    <source>
        <dbReference type="ARBA" id="ARBA00023235"/>
    </source>
</evidence>
<dbReference type="InterPro" id="IPR021120">
    <property type="entry name" value="KduI/IolB_isomerase"/>
</dbReference>
<dbReference type="RefSeq" id="WP_161837295.1">
    <property type="nucleotide sequence ID" value="NZ_CP048000.1"/>
</dbReference>
<evidence type="ECO:0000313" key="3">
    <source>
        <dbReference type="Proteomes" id="UP000464314"/>
    </source>
</evidence>
<protein>
    <submittedName>
        <fullName evidence="2">5-deoxyglucuronate isomerase</fullName>
    </submittedName>
</protein>
<reference evidence="2 3" key="1">
    <citation type="submission" date="2020-01" db="EMBL/GenBank/DDBJ databases">
        <title>Genome analysis of Anaerocolumna sp. CBA3638.</title>
        <authorList>
            <person name="Kim J."/>
            <person name="Roh S.W."/>
        </authorList>
    </citation>
    <scope>NUCLEOTIDE SEQUENCE [LARGE SCALE GENOMIC DNA]</scope>
    <source>
        <strain evidence="2 3">CBA3638</strain>
    </source>
</reference>
<accession>A0A6P1TK16</accession>
<dbReference type="InterPro" id="IPR011051">
    <property type="entry name" value="RmlC_Cupin_sf"/>
</dbReference>
<sequence length="254" mass="28934">MFDYLAFDPDGKKVVSRMDGMNSNMLMDITVYQMKKGDVLDFLNKEKETAILLLEGKVTYQWEAQTETAKRSDVFSEPPYCLHMGKDTKAVITASEDSEIIVQSTTNENIFASRFYKPAHCKIELMGETQWEGTAKREVLTIFDYKNAPYSNMVMGEVITKAGRWSSYIPHSHPQPEVYYYKFDKPQGFGGAFIGENVFKVADGSAASIPGGLTHPQTSAPGYNMYYCWMIRHLDNNPWTTRDNDPVHEWLLGE</sequence>
<dbReference type="EMBL" id="CP048000">
    <property type="protein sequence ID" value="QHQ60459.1"/>
    <property type="molecule type" value="Genomic_DNA"/>
</dbReference>
<proteinExistence type="predicted"/>
<dbReference type="Proteomes" id="UP000464314">
    <property type="component" value="Chromosome"/>
</dbReference>
<dbReference type="Pfam" id="PF04962">
    <property type="entry name" value="KduI"/>
    <property type="match status" value="1"/>
</dbReference>
<organism evidence="2 3">
    <name type="scientific">Anaerocolumna sedimenticola</name>
    <dbReference type="NCBI Taxonomy" id="2696063"/>
    <lineage>
        <taxon>Bacteria</taxon>
        <taxon>Bacillati</taxon>
        <taxon>Bacillota</taxon>
        <taxon>Clostridia</taxon>
        <taxon>Lachnospirales</taxon>
        <taxon>Lachnospiraceae</taxon>
        <taxon>Anaerocolumna</taxon>
    </lineage>
</organism>
<dbReference type="InterPro" id="IPR024203">
    <property type="entry name" value="Deoxy-glucuronate_isom_IolB"/>
</dbReference>
<dbReference type="PANTHER" id="PTHR39193">
    <property type="entry name" value="5-DEOXY-GLUCURONATE ISOMERASE"/>
    <property type="match status" value="1"/>
</dbReference>
<dbReference type="GO" id="GO:0008880">
    <property type="term" value="F:glucuronate isomerase activity"/>
    <property type="evidence" value="ECO:0007669"/>
    <property type="project" value="InterPro"/>
</dbReference>
<dbReference type="InterPro" id="IPR014710">
    <property type="entry name" value="RmlC-like_jellyroll"/>
</dbReference>